<dbReference type="Proteomes" id="UP001152467">
    <property type="component" value="Unassembled WGS sequence"/>
</dbReference>
<sequence length="113" mass="11753">MNQQGAKNLNQTLADAQTSINATTQSTLGMLQASQRANTDAQFAADEARRASRQQGVVDSANGLSASLSSQASTLERRHLNQMANTQASAGAASAKGVARGEAMYAAGVRNRE</sequence>
<gene>
    <name evidence="2" type="ORF">PSECIP111854_04152</name>
</gene>
<reference evidence="2" key="1">
    <citation type="submission" date="2022-07" db="EMBL/GenBank/DDBJ databases">
        <authorList>
            <person name="Criscuolo A."/>
        </authorList>
    </citation>
    <scope>NUCLEOTIDE SEQUENCE</scope>
    <source>
        <strain evidence="2">CIP111854</strain>
    </source>
</reference>
<dbReference type="RefSeq" id="WP_261627238.1">
    <property type="nucleotide sequence ID" value="NZ_CAMAPC010000055.1"/>
</dbReference>
<feature type="compositionally biased region" description="Low complexity" evidence="1">
    <location>
        <begin position="88"/>
        <end position="98"/>
    </location>
</feature>
<feature type="compositionally biased region" description="Low complexity" evidence="1">
    <location>
        <begin position="60"/>
        <end position="74"/>
    </location>
</feature>
<proteinExistence type="predicted"/>
<accession>A0A9W4R5Y0</accession>
<protein>
    <submittedName>
        <fullName evidence="2">Uncharacterized protein</fullName>
    </submittedName>
</protein>
<evidence type="ECO:0000313" key="3">
    <source>
        <dbReference type="Proteomes" id="UP001152467"/>
    </source>
</evidence>
<comment type="caution">
    <text evidence="2">The sequence shown here is derived from an EMBL/GenBank/DDBJ whole genome shotgun (WGS) entry which is preliminary data.</text>
</comment>
<evidence type="ECO:0000313" key="2">
    <source>
        <dbReference type="EMBL" id="CAH9067614.1"/>
    </source>
</evidence>
<dbReference type="AlphaFoldDB" id="A0A9W4R5Y0"/>
<feature type="region of interest" description="Disordered" evidence="1">
    <location>
        <begin position="36"/>
        <end position="100"/>
    </location>
</feature>
<keyword evidence="3" id="KW-1185">Reference proteome</keyword>
<organism evidence="2 3">
    <name type="scientific">Pseudoalteromonas holothuriae</name>
    <dbReference type="NCBI Taxonomy" id="2963714"/>
    <lineage>
        <taxon>Bacteria</taxon>
        <taxon>Pseudomonadati</taxon>
        <taxon>Pseudomonadota</taxon>
        <taxon>Gammaproteobacteria</taxon>
        <taxon>Alteromonadales</taxon>
        <taxon>Pseudoalteromonadaceae</taxon>
        <taxon>Pseudoalteromonas</taxon>
    </lineage>
</organism>
<evidence type="ECO:0000256" key="1">
    <source>
        <dbReference type="SAM" id="MobiDB-lite"/>
    </source>
</evidence>
<dbReference type="EMBL" id="CAMAPC010000055">
    <property type="protein sequence ID" value="CAH9067614.1"/>
    <property type="molecule type" value="Genomic_DNA"/>
</dbReference>
<name>A0A9W4R5Y0_9GAMM</name>